<dbReference type="AlphaFoldDB" id="A0A7G2CKM8"/>
<dbReference type="VEuPathDB" id="TriTrypDB:ADEAN_000789400"/>
<evidence type="ECO:0000313" key="1">
    <source>
        <dbReference type="EMBL" id="CAD2220376.1"/>
    </source>
</evidence>
<name>A0A7G2CKM8_9TRYP</name>
<evidence type="ECO:0000313" key="2">
    <source>
        <dbReference type="Proteomes" id="UP000515908"/>
    </source>
</evidence>
<proteinExistence type="predicted"/>
<keyword evidence="2" id="KW-1185">Reference proteome</keyword>
<dbReference type="Proteomes" id="UP000515908">
    <property type="component" value="Chromosome 17"/>
</dbReference>
<sequence length="431" mass="50746">MSVPDLPYFPRVEDDLHIIRYLTPQQNTLAKINQNLLSLLYSPDRNEKTARQDGLMKEYRMLWGERDSVPSFLRREWFSVALEVLAAQEASFLAFGWLLEVDSTEQNTKRSRDSENGKKQEKWSLWSAPKQRKNFVHYLTLLTFTPINNTNHSSGDEKQDASFSTLFFSNEKPQQCITEEDLTKMDHVVFSHRVRAWVNSYRVLQHVKTNSTADPFDKWMEEIKNYVKGEGDKDPVGVVLRRMWHNPAETHSIVSFIQLRMLTEIALVRLHTTPRCMPTWRLFRDVLRTLLTNHHPNNSEMLERVVSYVEDWLIPYLEMRDRHAGNMLCHYSTLFEVFTTHTPHGLPTETEGETKAEAILKSILQGCRATTHHKKEWIQFFPSRSEKDTFAVESVNVLNDYDTMQRRWLEFIGLYFCRCPLESFDHRVLNL</sequence>
<reference evidence="1 2" key="1">
    <citation type="submission" date="2020-08" db="EMBL/GenBank/DDBJ databases">
        <authorList>
            <person name="Newling K."/>
            <person name="Davey J."/>
            <person name="Forrester S."/>
        </authorList>
    </citation>
    <scope>NUCLEOTIDE SEQUENCE [LARGE SCALE GENOMIC DNA]</scope>
    <source>
        <strain evidence="2">Crithidia deanei Carvalho (ATCC PRA-265)</strain>
    </source>
</reference>
<dbReference type="EMBL" id="LR877161">
    <property type="protein sequence ID" value="CAD2220376.1"/>
    <property type="molecule type" value="Genomic_DNA"/>
</dbReference>
<gene>
    <name evidence="1" type="ORF">ADEAN_000789400</name>
</gene>
<protein>
    <submittedName>
        <fullName evidence="1">Uncharacterized protein</fullName>
    </submittedName>
</protein>
<accession>A0A7G2CKM8</accession>
<organism evidence="1 2">
    <name type="scientific">Angomonas deanei</name>
    <dbReference type="NCBI Taxonomy" id="59799"/>
    <lineage>
        <taxon>Eukaryota</taxon>
        <taxon>Discoba</taxon>
        <taxon>Euglenozoa</taxon>
        <taxon>Kinetoplastea</taxon>
        <taxon>Metakinetoplastina</taxon>
        <taxon>Trypanosomatida</taxon>
        <taxon>Trypanosomatidae</taxon>
        <taxon>Strigomonadinae</taxon>
        <taxon>Angomonas</taxon>
    </lineage>
</organism>